<dbReference type="EMBL" id="JAUFPU010000018">
    <property type="protein sequence ID" value="MDN3578681.1"/>
    <property type="molecule type" value="Genomic_DNA"/>
</dbReference>
<accession>A0ABT8BAR5</accession>
<evidence type="ECO:0000313" key="2">
    <source>
        <dbReference type="Proteomes" id="UP001180081"/>
    </source>
</evidence>
<comment type="caution">
    <text evidence="1">The sequence shown here is derived from an EMBL/GenBank/DDBJ whole genome shotgun (WGS) entry which is preliminary data.</text>
</comment>
<protein>
    <submittedName>
        <fullName evidence="1">Uncharacterized protein</fullName>
    </submittedName>
</protein>
<proteinExistence type="predicted"/>
<gene>
    <name evidence="1" type="ORF">QWZ03_18095</name>
</gene>
<name>A0ABT8BAR5_9NEIS</name>
<sequence length="117" mass="12846">MTSLPVVSRLLRPYAGTALTAVADSQPQVLNPLAVSRLAQLNEAERQLRALGIRVVKRQLNEQLNGRNSTVLVEAPNAALLDAHSDGGRRLTRCLVGHDQGFMLRVFGVDVIWREHA</sequence>
<dbReference type="RefSeq" id="WP_290334010.1">
    <property type="nucleotide sequence ID" value="NZ_JAUFPU010000018.1"/>
</dbReference>
<evidence type="ECO:0000313" key="1">
    <source>
        <dbReference type="EMBL" id="MDN3578681.1"/>
    </source>
</evidence>
<reference evidence="1" key="1">
    <citation type="journal article" date="2014" name="Int. J. Syst. Evol. Microbiol.">
        <title>Complete genome of a new Firmicutes species belonging to the dominant human colonic microbiota ('Ruminococcus bicirculans') reveals two chromosomes and a selective capacity to utilize plant glucans.</title>
        <authorList>
            <consortium name="NISC Comparative Sequencing Program"/>
            <person name="Wegmann U."/>
            <person name="Louis P."/>
            <person name="Goesmann A."/>
            <person name="Henrissat B."/>
            <person name="Duncan S.H."/>
            <person name="Flint H.J."/>
        </authorList>
    </citation>
    <scope>NUCLEOTIDE SEQUENCE</scope>
    <source>
        <strain evidence="1">CECT 7703</strain>
    </source>
</reference>
<reference evidence="1" key="2">
    <citation type="submission" date="2023-06" db="EMBL/GenBank/DDBJ databases">
        <authorList>
            <person name="Lucena T."/>
            <person name="Sun Q."/>
        </authorList>
    </citation>
    <scope>NUCLEOTIDE SEQUENCE</scope>
    <source>
        <strain evidence="1">CECT 7703</strain>
    </source>
</reference>
<keyword evidence="2" id="KW-1185">Reference proteome</keyword>
<organism evidence="1 2">
    <name type="scientific">Chitinimonas viridis</name>
    <dbReference type="NCBI Taxonomy" id="664880"/>
    <lineage>
        <taxon>Bacteria</taxon>
        <taxon>Pseudomonadati</taxon>
        <taxon>Pseudomonadota</taxon>
        <taxon>Betaproteobacteria</taxon>
        <taxon>Neisseriales</taxon>
        <taxon>Chitinibacteraceae</taxon>
        <taxon>Chitinimonas</taxon>
    </lineage>
</organism>
<dbReference type="Proteomes" id="UP001180081">
    <property type="component" value="Unassembled WGS sequence"/>
</dbReference>